<feature type="binding site" evidence="9">
    <location>
        <position position="180"/>
    </location>
    <ligand>
        <name>NADP(+)</name>
        <dbReference type="ChEBI" id="CHEBI:58349"/>
    </ligand>
</feature>
<protein>
    <recommendedName>
        <fullName evidence="3 9">GDP-L-fucose synthase</fullName>
        <ecNumber evidence="3 9">1.1.1.271</ecNumber>
    </recommendedName>
    <alternativeName>
        <fullName evidence="9">GDP-4-keto-6-deoxy-D-mannose-3,5-epimerase-4-reductase</fullName>
    </alternativeName>
</protein>
<feature type="active site" description="Proton donor/acceptor" evidence="9">
    <location>
        <position position="137"/>
    </location>
</feature>
<evidence type="ECO:0000256" key="3">
    <source>
        <dbReference type="ARBA" id="ARBA00012371"/>
    </source>
</evidence>
<dbReference type="FunFam" id="3.40.50.720:FF:000101">
    <property type="entry name" value="GDP-L-fucose synthase"/>
    <property type="match status" value="1"/>
</dbReference>
<accession>A0A561Q1S2</accession>
<dbReference type="UniPathway" id="UPA00128">
    <property type="reaction ID" value="UER00191"/>
</dbReference>
<feature type="binding site" evidence="9">
    <location>
        <begin position="106"/>
        <end position="109"/>
    </location>
    <ligand>
        <name>NADP(+)</name>
        <dbReference type="ChEBI" id="CHEBI:58349"/>
    </ligand>
</feature>
<comment type="similarity">
    <text evidence="2 9">Belongs to the NAD(P)-dependent epimerase/dehydratase family. Fucose synthase subfamily.</text>
</comment>
<feature type="binding site" evidence="9">
    <location>
        <position position="210"/>
    </location>
    <ligand>
        <name>substrate</name>
    </ligand>
</feature>
<dbReference type="Pfam" id="PF01370">
    <property type="entry name" value="Epimerase"/>
    <property type="match status" value="1"/>
</dbReference>
<evidence type="ECO:0000256" key="4">
    <source>
        <dbReference type="ARBA" id="ARBA00022857"/>
    </source>
</evidence>
<feature type="binding site" evidence="9">
    <location>
        <position position="188"/>
    </location>
    <ligand>
        <name>substrate</name>
    </ligand>
</feature>
<dbReference type="InterPro" id="IPR001509">
    <property type="entry name" value="Epimerase_deHydtase"/>
</dbReference>
<evidence type="ECO:0000256" key="5">
    <source>
        <dbReference type="ARBA" id="ARBA00023002"/>
    </source>
</evidence>
<feature type="binding site" evidence="9">
    <location>
        <begin position="11"/>
        <end position="17"/>
    </location>
    <ligand>
        <name>NADP(+)</name>
        <dbReference type="ChEBI" id="CHEBI:58349"/>
    </ligand>
</feature>
<feature type="domain" description="NAD-dependent epimerase/dehydratase" evidence="10">
    <location>
        <begin position="7"/>
        <end position="238"/>
    </location>
</feature>
<comment type="catalytic activity">
    <reaction evidence="8 9">
        <text>GDP-beta-L-fucose + NADP(+) = GDP-4-dehydro-alpha-D-rhamnose + NADPH + H(+)</text>
        <dbReference type="Rhea" id="RHEA:18885"/>
        <dbReference type="ChEBI" id="CHEBI:15378"/>
        <dbReference type="ChEBI" id="CHEBI:57273"/>
        <dbReference type="ChEBI" id="CHEBI:57783"/>
        <dbReference type="ChEBI" id="CHEBI:57964"/>
        <dbReference type="ChEBI" id="CHEBI:58349"/>
        <dbReference type="EC" id="1.1.1.271"/>
    </reaction>
</comment>
<dbReference type="SUPFAM" id="SSF51735">
    <property type="entry name" value="NAD(P)-binding Rossmann-fold domains"/>
    <property type="match status" value="1"/>
</dbReference>
<evidence type="ECO:0000256" key="7">
    <source>
        <dbReference type="ARBA" id="ARBA00023268"/>
    </source>
</evidence>
<evidence type="ECO:0000256" key="2">
    <source>
        <dbReference type="ARBA" id="ARBA00005959"/>
    </source>
</evidence>
<feature type="binding site" evidence="9">
    <location>
        <position position="141"/>
    </location>
    <ligand>
        <name>NADP(+)</name>
        <dbReference type="ChEBI" id="CHEBI:58349"/>
    </ligand>
</feature>
<dbReference type="EC" id="1.1.1.271" evidence="3 9"/>
<dbReference type="HAMAP" id="MF_00956">
    <property type="entry name" value="GDP_fucose_synth"/>
    <property type="match status" value="1"/>
</dbReference>
<dbReference type="GO" id="GO:0016853">
    <property type="term" value="F:isomerase activity"/>
    <property type="evidence" value="ECO:0007669"/>
    <property type="project" value="UniProtKB-KW"/>
</dbReference>
<keyword evidence="5 9" id="KW-0560">Oxidoreductase</keyword>
<dbReference type="InterPro" id="IPR028614">
    <property type="entry name" value="GDP_fucose/colitose_synth"/>
</dbReference>
<name>A0A561Q1S2_9BACT</name>
<organism evidence="11 12">
    <name type="scientific">Chitinophaga polysaccharea</name>
    <dbReference type="NCBI Taxonomy" id="1293035"/>
    <lineage>
        <taxon>Bacteria</taxon>
        <taxon>Pseudomonadati</taxon>
        <taxon>Bacteroidota</taxon>
        <taxon>Chitinophagia</taxon>
        <taxon>Chitinophagales</taxon>
        <taxon>Chitinophagaceae</taxon>
        <taxon>Chitinophaga</taxon>
    </lineage>
</organism>
<comment type="pathway">
    <text evidence="1 9">Nucleotide-sugar biosynthesis; GDP-L-fucose biosynthesis via de novo pathway; GDP-L-fucose from GDP-alpha-D-mannose: step 2/2.</text>
</comment>
<feature type="binding site" evidence="9">
    <location>
        <begin position="164"/>
        <end position="167"/>
    </location>
    <ligand>
        <name>NADP(+)</name>
        <dbReference type="ChEBI" id="CHEBI:58349"/>
    </ligand>
</feature>
<dbReference type="OrthoDB" id="9811425at2"/>
<feature type="site" description="Important for catalytic activity" evidence="9">
    <location>
        <position position="108"/>
    </location>
</feature>
<dbReference type="CDD" id="cd05239">
    <property type="entry name" value="GDP_FS_SDR_e"/>
    <property type="match status" value="1"/>
</dbReference>
<evidence type="ECO:0000256" key="1">
    <source>
        <dbReference type="ARBA" id="ARBA00004883"/>
    </source>
</evidence>
<dbReference type="PANTHER" id="PTHR43238:SF1">
    <property type="entry name" value="GDP-L-FUCOSE SYNTHASE"/>
    <property type="match status" value="1"/>
</dbReference>
<keyword evidence="12" id="KW-1185">Reference proteome</keyword>
<gene>
    <name evidence="9" type="primary">fcl</name>
    <name evidence="11" type="ORF">FHW36_101247</name>
</gene>
<dbReference type="AlphaFoldDB" id="A0A561Q1S2"/>
<dbReference type="PANTHER" id="PTHR43238">
    <property type="entry name" value="GDP-L-FUCOSE SYNTHASE"/>
    <property type="match status" value="1"/>
</dbReference>
<dbReference type="Proteomes" id="UP000320811">
    <property type="component" value="Unassembled WGS sequence"/>
</dbReference>
<dbReference type="GO" id="GO:0042351">
    <property type="term" value="P:'de novo' GDP-L-fucose biosynthetic process"/>
    <property type="evidence" value="ECO:0007669"/>
    <property type="project" value="UniProtKB-UniRule"/>
</dbReference>
<feature type="site" description="Important for catalytic activity" evidence="9">
    <location>
        <position position="110"/>
    </location>
</feature>
<feature type="binding site" evidence="9">
    <location>
        <position position="203"/>
    </location>
    <ligand>
        <name>substrate</name>
    </ligand>
</feature>
<keyword evidence="7 9" id="KW-0511">Multifunctional enzyme</keyword>
<dbReference type="RefSeq" id="WP_145661002.1">
    <property type="nucleotide sequence ID" value="NZ_VIWO01000001.1"/>
</dbReference>
<reference evidence="11 12" key="1">
    <citation type="submission" date="2019-06" db="EMBL/GenBank/DDBJ databases">
        <title>Sorghum-associated microbial communities from plants grown in Nebraska, USA.</title>
        <authorList>
            <person name="Schachtman D."/>
        </authorList>
    </citation>
    <scope>NUCLEOTIDE SEQUENCE [LARGE SCALE GENOMIC DNA]</scope>
    <source>
        <strain evidence="11 12">1209</strain>
    </source>
</reference>
<evidence type="ECO:0000256" key="8">
    <source>
        <dbReference type="ARBA" id="ARBA00051935"/>
    </source>
</evidence>
<dbReference type="Gene3D" id="3.40.50.720">
    <property type="entry name" value="NAD(P)-binding Rossmann-like Domain"/>
    <property type="match status" value="1"/>
</dbReference>
<evidence type="ECO:0000256" key="9">
    <source>
        <dbReference type="HAMAP-Rule" id="MF_00956"/>
    </source>
</evidence>
<dbReference type="Gene3D" id="3.90.25.10">
    <property type="entry name" value="UDP-galactose 4-epimerase, domain 1"/>
    <property type="match status" value="1"/>
</dbReference>
<feature type="binding site" evidence="9">
    <location>
        <position position="270"/>
    </location>
    <ligand>
        <name>substrate</name>
    </ligand>
</feature>
<evidence type="ECO:0000313" key="12">
    <source>
        <dbReference type="Proteomes" id="UP000320811"/>
    </source>
</evidence>
<sequence length="311" mass="34972">MNVNDKIYVAGHRGMVGSAIVRRLQKEGFNNIITRTSKELDLRNQTAVAVFFEQTKPDYIFLAAAKVGGIMANNTYRGQFIYENLMIQNNVIHQAHINNAKKLMFLGSSCIYPKLAPQPLKEEYLLTGPLEPTNEPYAIAKIAGIEMCDAYRAQYGCNFVSVMPTNLYGPNDNYDLNNSHVLPAMLRKMHEAKVNNQAEVTLWGTGTPKREFLHADDMADACFYLMQHYNDKGPVNIGVGEDISIKDLALLIKKIVGFEGELVFDTSKPDGTPRKLMDVEKLHSYGWKETIGLEEGIIKVYKNVLKDKIFG</sequence>
<evidence type="ECO:0000259" key="10">
    <source>
        <dbReference type="Pfam" id="PF01370"/>
    </source>
</evidence>
<keyword evidence="6 9" id="KW-0413">Isomerase</keyword>
<dbReference type="EMBL" id="VIWO01000001">
    <property type="protein sequence ID" value="TWF44327.1"/>
    <property type="molecule type" value="Genomic_DNA"/>
</dbReference>
<keyword evidence="4 9" id="KW-0521">NADP</keyword>
<evidence type="ECO:0000256" key="6">
    <source>
        <dbReference type="ARBA" id="ARBA00023235"/>
    </source>
</evidence>
<evidence type="ECO:0000313" key="11">
    <source>
        <dbReference type="EMBL" id="TWF44327.1"/>
    </source>
</evidence>
<proteinExistence type="inferred from homology"/>
<comment type="caution">
    <text evidence="11">The sequence shown here is derived from an EMBL/GenBank/DDBJ whole genome shotgun (WGS) entry which is preliminary data.</text>
</comment>
<dbReference type="InterPro" id="IPR036291">
    <property type="entry name" value="NAD(P)-bd_dom_sf"/>
</dbReference>
<dbReference type="GO" id="GO:0050577">
    <property type="term" value="F:GDP-L-fucose synthase activity"/>
    <property type="evidence" value="ECO:0007669"/>
    <property type="project" value="UniProtKB-UniRule"/>
</dbReference>
<dbReference type="GO" id="GO:0070401">
    <property type="term" value="F:NADP+ binding"/>
    <property type="evidence" value="ECO:0007669"/>
    <property type="project" value="UniProtKB-UniRule"/>
</dbReference>
<comment type="function">
    <text evidence="9">Catalyzes the two-step NADP-dependent conversion of GDP-4-dehydro-6-deoxy-D-mannose to GDP-fucose, involving an epimerase and a reductase reaction.</text>
</comment>